<protein>
    <submittedName>
        <fullName evidence="3">UDP-N-acetyl-D-mannosaminuronic acid transferase</fullName>
        <ecNumber evidence="3">2.4.1.180</ecNumber>
    </submittedName>
</protein>
<dbReference type="CDD" id="cd06533">
    <property type="entry name" value="Glyco_transf_WecG_TagA"/>
    <property type="match status" value="1"/>
</dbReference>
<accession>A0A6S6WMC2</accession>
<sequence>MSQEASKQVSVDIGGVSIMPFTSMNEALDKVISDQHVTPGFGVSVNSEIVMLARHDPTLLAHINQAQLRFADGIGVVKTLSSKGYPNTRIPGCEFWEALMFRAGKAKVPVMLIGAKPEVNKQAVTKLKQQGVNVVCGIDGYVSDERILHDALAAHRPKIVSVAMGAPKQEQLIVRLRKLYPDAFYLGVGGTYDVYTGHVKRAPKLFCDLHLEWFYRLCAQPTRIGRQWALAKYLALHFTRRL</sequence>
<evidence type="ECO:0000256" key="1">
    <source>
        <dbReference type="ARBA" id="ARBA00022676"/>
    </source>
</evidence>
<evidence type="ECO:0000313" key="4">
    <source>
        <dbReference type="Proteomes" id="UP000481517"/>
    </source>
</evidence>
<dbReference type="AlphaFoldDB" id="A0A6S6WMC2"/>
<keyword evidence="4" id="KW-1185">Reference proteome</keyword>
<dbReference type="RefSeq" id="WP_173920577.1">
    <property type="nucleotide sequence ID" value="NZ_CADCXY010000003.1"/>
</dbReference>
<dbReference type="InterPro" id="IPR004629">
    <property type="entry name" value="WecG_TagA_CpsF"/>
</dbReference>
<proteinExistence type="predicted"/>
<name>A0A6S6WMC2_9GAMM</name>
<evidence type="ECO:0000313" key="3">
    <source>
        <dbReference type="EMBL" id="CAB0151187.1"/>
    </source>
</evidence>
<dbReference type="GO" id="GO:0047241">
    <property type="term" value="F:lipopolysaccharide N-acetylmannosaminouronosyltransferase activity"/>
    <property type="evidence" value="ECO:0007669"/>
    <property type="project" value="UniProtKB-EC"/>
</dbReference>
<organism evidence="3 4">
    <name type="scientific">Pseudidiomarina piscicola</name>
    <dbReference type="NCBI Taxonomy" id="2614830"/>
    <lineage>
        <taxon>Bacteria</taxon>
        <taxon>Pseudomonadati</taxon>
        <taxon>Pseudomonadota</taxon>
        <taxon>Gammaproteobacteria</taxon>
        <taxon>Alteromonadales</taxon>
        <taxon>Idiomarinaceae</taxon>
        <taxon>Pseudidiomarina</taxon>
    </lineage>
</organism>
<reference evidence="3 4" key="1">
    <citation type="submission" date="2020-02" db="EMBL/GenBank/DDBJ databases">
        <authorList>
            <person name="Rodrigo-Torres L."/>
            <person name="Arahal R. D."/>
            <person name="Lucena T."/>
        </authorList>
    </citation>
    <scope>NUCLEOTIDE SEQUENCE [LARGE SCALE GENOMIC DNA]</scope>
    <source>
        <strain evidence="3 4">CECT 9734</strain>
    </source>
</reference>
<dbReference type="EC" id="2.4.1.180" evidence="3"/>
<gene>
    <name evidence="3" type="primary">wecG</name>
    <name evidence="3" type="ORF">PSI9734_01600</name>
</gene>
<keyword evidence="1 3" id="KW-0328">Glycosyltransferase</keyword>
<keyword evidence="2 3" id="KW-0808">Transferase</keyword>
<dbReference type="NCBIfam" id="TIGR00696">
    <property type="entry name" value="wecG_tagA_cpsF"/>
    <property type="match status" value="1"/>
</dbReference>
<evidence type="ECO:0000256" key="2">
    <source>
        <dbReference type="ARBA" id="ARBA00022679"/>
    </source>
</evidence>
<dbReference type="EMBL" id="CADCXY010000003">
    <property type="protein sequence ID" value="CAB0151187.1"/>
    <property type="molecule type" value="Genomic_DNA"/>
</dbReference>
<dbReference type="Pfam" id="PF03808">
    <property type="entry name" value="Glyco_tran_WecG"/>
    <property type="match status" value="1"/>
</dbReference>
<dbReference type="PANTHER" id="PTHR34136">
    <property type="match status" value="1"/>
</dbReference>
<dbReference type="Proteomes" id="UP000481517">
    <property type="component" value="Unassembled WGS sequence"/>
</dbReference>
<dbReference type="PANTHER" id="PTHR34136:SF1">
    <property type="entry name" value="UDP-N-ACETYL-D-MANNOSAMINURONIC ACID TRANSFERASE"/>
    <property type="match status" value="1"/>
</dbReference>